<reference evidence="2" key="1">
    <citation type="submission" date="2022-11" db="EMBL/GenBank/DDBJ databases">
        <title>Dyadobacter pollutisoli sp. nov., isolated from plastic dumped soil.</title>
        <authorList>
            <person name="Kim J.M."/>
            <person name="Kim K.R."/>
            <person name="Lee J.K."/>
            <person name="Hao L."/>
            <person name="Jeon C.O."/>
        </authorList>
    </citation>
    <scope>NUCLEOTIDE SEQUENCE</scope>
    <source>
        <strain evidence="2">U1</strain>
    </source>
</reference>
<dbReference type="RefSeq" id="WP_244822234.1">
    <property type="nucleotide sequence ID" value="NZ_CP112998.1"/>
</dbReference>
<feature type="region of interest" description="Disordered" evidence="1">
    <location>
        <begin position="184"/>
        <end position="216"/>
    </location>
</feature>
<feature type="region of interest" description="Disordered" evidence="1">
    <location>
        <begin position="81"/>
        <end position="108"/>
    </location>
</feature>
<feature type="region of interest" description="Disordered" evidence="1">
    <location>
        <begin position="141"/>
        <end position="167"/>
    </location>
</feature>
<feature type="region of interest" description="Disordered" evidence="1">
    <location>
        <begin position="231"/>
        <end position="253"/>
    </location>
</feature>
<protein>
    <submittedName>
        <fullName evidence="2">Uncharacterized protein</fullName>
    </submittedName>
</protein>
<evidence type="ECO:0000313" key="3">
    <source>
        <dbReference type="Proteomes" id="UP001164653"/>
    </source>
</evidence>
<feature type="compositionally biased region" description="Basic and acidic residues" evidence="1">
    <location>
        <begin position="81"/>
        <end position="100"/>
    </location>
</feature>
<evidence type="ECO:0000313" key="2">
    <source>
        <dbReference type="EMBL" id="WAC11898.1"/>
    </source>
</evidence>
<dbReference type="AlphaFoldDB" id="A0A9E8SKE4"/>
<sequence length="253" mass="28215">MDNDNIYPPGYDDLDKLMRDAKAQIQQIEIQINNAERDKGPQNRLDPPGYGKGTPANPQKTIADLKQEIEGIKTSTLSAVEKRTKGIDPKMSKGMREKSLNELYPNTFEGMDKKEMEAQRGKPKDLEVSQDFVDAQIKDHKKMEAEKENMVAKGTESQKEKPMSMSARFSQSLGYTKTLNEADLARGKDKSAEMPTAEAFSDNKKEVVEKDKPLSMSANFTQSLGYNKMKQGAETAISKSPVKSPNKGGMDRD</sequence>
<feature type="compositionally biased region" description="Basic and acidic residues" evidence="1">
    <location>
        <begin position="201"/>
        <end position="213"/>
    </location>
</feature>
<keyword evidence="3" id="KW-1185">Reference proteome</keyword>
<dbReference type="EMBL" id="CP112998">
    <property type="protein sequence ID" value="WAC11898.1"/>
    <property type="molecule type" value="Genomic_DNA"/>
</dbReference>
<feature type="compositionally biased region" description="Basic and acidic residues" evidence="1">
    <location>
        <begin position="141"/>
        <end position="162"/>
    </location>
</feature>
<accession>A0A9E8SKE4</accession>
<organism evidence="2 3">
    <name type="scientific">Dyadobacter pollutisoli</name>
    <dbReference type="NCBI Taxonomy" id="2910158"/>
    <lineage>
        <taxon>Bacteria</taxon>
        <taxon>Pseudomonadati</taxon>
        <taxon>Bacteroidota</taxon>
        <taxon>Cytophagia</taxon>
        <taxon>Cytophagales</taxon>
        <taxon>Spirosomataceae</taxon>
        <taxon>Dyadobacter</taxon>
    </lineage>
</organism>
<dbReference type="Proteomes" id="UP001164653">
    <property type="component" value="Chromosome"/>
</dbReference>
<dbReference type="KEGG" id="dpf:ON006_29725"/>
<proteinExistence type="predicted"/>
<feature type="region of interest" description="Disordered" evidence="1">
    <location>
        <begin position="31"/>
        <end position="59"/>
    </location>
</feature>
<gene>
    <name evidence="2" type="ORF">ON006_29725</name>
</gene>
<name>A0A9E8SKE4_9BACT</name>
<evidence type="ECO:0000256" key="1">
    <source>
        <dbReference type="SAM" id="MobiDB-lite"/>
    </source>
</evidence>